<sequence length="910" mass="104674">MKKGLDETVRKKSIMDKTTISSRAKISKSAEKFRSRSLSSHRFKPKRCNKRRNDFTPNALSQFSDDLSWPFGLPGNSLPVSLNNSVEAHQNKPKSDDEKDPNNPIKTRVEIETITAPYNSRLPTSTPTKKRKNPSSVHSKGYLSTIKHIERKQHKNSNKENDEDCTCLEDLQATKCESNNELPSEGTVTDLLNGKENVIDNDSQKDCIEDDIKETIPKEQAPKDNNLNNNNGSESVEIRNTNRKDARDHRPYIYRDYRSKSRESRRDKCPHCKLLKGDAGNGIPKTRFHCRCQCVTKEANSSESSEESIAESDEEVDDDDNHSNETDDDDGDYDDDEDCHDNNDDHDIERRRDIEKKIPSCCLQTIKQLMNNRDYRHSDVEAKELHHPTTHRKEKKRKSSGKSKKISKKPSVSPDEKLSWNTQFSLALLPIKKENADLRRKIRLLEEKNTETERNLATESVIIKNMKDLEDKYYKINKVNQQLEDQVEKMKGERQTLVDMLKSRDDNHEKISRTWHSEKTSLLKELEIERVARTTLEKKYDKDVKHYKFLIKEIQQNLSRLLCELGQEPQVIVNCRKGSEKIGQGSTRGRQYEYFENDSAHNSHVFNSKPPSHSLEFKMNPSFANQFQTHGKKLSSGAQSAVEKMKSLINSATGDFNSKPLQTSSPRSKTSNQDFYPNHFDERSEKTSIWNDQNADLYYYDTKKITLNGSSIDKQSYSRTLFENGVSETKYGKRSGTRKRYGELNTNANASLDSSSLDSDDTLLNMDAKLINSKEIETINGDDTSTEYFFLPGCNSPAKLKSNKDILKMTADDEEADYARLNEDNNRPISKPISEYSVEESRLSVSEYFKKYEKTRPKSDLVSSVSVDTYTTEKRQKDYTNFQKGLRSIDESIAKIQMHLVEDIETSFNK</sequence>
<evidence type="ECO:0000313" key="3">
    <source>
        <dbReference type="EMBL" id="CAD5116017.1"/>
    </source>
</evidence>
<keyword evidence="1" id="KW-0175">Coiled coil</keyword>
<dbReference type="Proteomes" id="UP000549394">
    <property type="component" value="Unassembled WGS sequence"/>
</dbReference>
<evidence type="ECO:0000256" key="2">
    <source>
        <dbReference type="SAM" id="MobiDB-lite"/>
    </source>
</evidence>
<feature type="compositionally biased region" description="Basic and acidic residues" evidence="2">
    <location>
        <begin position="89"/>
        <end position="111"/>
    </location>
</feature>
<feature type="compositionally biased region" description="Polar residues" evidence="2">
    <location>
        <begin position="652"/>
        <end position="675"/>
    </location>
</feature>
<dbReference type="AlphaFoldDB" id="A0A7I8VL34"/>
<feature type="region of interest" description="Disordered" evidence="2">
    <location>
        <begin position="652"/>
        <end position="679"/>
    </location>
</feature>
<feature type="region of interest" description="Disordered" evidence="2">
    <location>
        <begin position="301"/>
        <end position="346"/>
    </location>
</feature>
<feature type="compositionally biased region" description="Polar residues" evidence="2">
    <location>
        <begin position="78"/>
        <end position="88"/>
    </location>
</feature>
<feature type="compositionally biased region" description="Acidic residues" evidence="2">
    <location>
        <begin position="304"/>
        <end position="339"/>
    </location>
</feature>
<name>A0A7I8VL34_9ANNE</name>
<evidence type="ECO:0000256" key="1">
    <source>
        <dbReference type="SAM" id="Coils"/>
    </source>
</evidence>
<feature type="compositionally biased region" description="Basic and acidic residues" evidence="2">
    <location>
        <begin position="236"/>
        <end position="260"/>
    </location>
</feature>
<feature type="coiled-coil region" evidence="1">
    <location>
        <begin position="431"/>
        <end position="500"/>
    </location>
</feature>
<accession>A0A7I8VL34</accession>
<feature type="region of interest" description="Disordered" evidence="2">
    <location>
        <begin position="19"/>
        <end position="59"/>
    </location>
</feature>
<feature type="compositionally biased region" description="Basic residues" evidence="2">
    <location>
        <begin position="388"/>
        <end position="408"/>
    </location>
</feature>
<organism evidence="3 4">
    <name type="scientific">Dimorphilus gyrociliatus</name>
    <dbReference type="NCBI Taxonomy" id="2664684"/>
    <lineage>
        <taxon>Eukaryota</taxon>
        <taxon>Metazoa</taxon>
        <taxon>Spiralia</taxon>
        <taxon>Lophotrochozoa</taxon>
        <taxon>Annelida</taxon>
        <taxon>Polychaeta</taxon>
        <taxon>Polychaeta incertae sedis</taxon>
        <taxon>Dinophilidae</taxon>
        <taxon>Dimorphilus</taxon>
    </lineage>
</organism>
<reference evidence="3 4" key="1">
    <citation type="submission" date="2020-08" db="EMBL/GenBank/DDBJ databases">
        <authorList>
            <person name="Hejnol A."/>
        </authorList>
    </citation>
    <scope>NUCLEOTIDE SEQUENCE [LARGE SCALE GENOMIC DNA]</scope>
</reference>
<feature type="region of interest" description="Disordered" evidence="2">
    <location>
        <begin position="217"/>
        <end position="260"/>
    </location>
</feature>
<keyword evidence="4" id="KW-1185">Reference proteome</keyword>
<evidence type="ECO:0000313" key="4">
    <source>
        <dbReference type="Proteomes" id="UP000549394"/>
    </source>
</evidence>
<gene>
    <name evidence="3" type="ORF">DGYR_LOCUS4693</name>
</gene>
<feature type="region of interest" description="Disordered" evidence="2">
    <location>
        <begin position="379"/>
        <end position="416"/>
    </location>
</feature>
<feature type="compositionally biased region" description="Polar residues" evidence="2">
    <location>
        <begin position="116"/>
        <end position="127"/>
    </location>
</feature>
<comment type="caution">
    <text evidence="3">The sequence shown here is derived from an EMBL/GenBank/DDBJ whole genome shotgun (WGS) entry which is preliminary data.</text>
</comment>
<feature type="compositionally biased region" description="Basic residues" evidence="2">
    <location>
        <begin position="39"/>
        <end position="50"/>
    </location>
</feature>
<protein>
    <submittedName>
        <fullName evidence="3">DgyrCDS4951</fullName>
    </submittedName>
</protein>
<feature type="region of interest" description="Disordered" evidence="2">
    <location>
        <begin position="78"/>
        <end position="163"/>
    </location>
</feature>
<dbReference type="EMBL" id="CAJFCJ010000006">
    <property type="protein sequence ID" value="CAD5116017.1"/>
    <property type="molecule type" value="Genomic_DNA"/>
</dbReference>
<proteinExistence type="predicted"/>